<gene>
    <name evidence="1" type="ORF">J07HQW1_00710</name>
</gene>
<reference evidence="1 2" key="1">
    <citation type="journal article" date="2013" name="PLoS ONE">
        <title>Assembly-driven community genomics of a hypersaline microbial ecosystem.</title>
        <authorList>
            <person name="Podell S."/>
            <person name="Ugalde J.A."/>
            <person name="Narasingarao P."/>
            <person name="Banfield J.F."/>
            <person name="Heidelberg K.B."/>
            <person name="Allen E.E."/>
        </authorList>
    </citation>
    <scope>NUCLEOTIDE SEQUENCE [LARGE SCALE GENOMIC DNA]</scope>
    <source>
        <strain evidence="2">J07HQW1</strain>
    </source>
</reference>
<dbReference type="EMBL" id="KE356560">
    <property type="protein sequence ID" value="ERG90683.1"/>
    <property type="molecule type" value="Genomic_DNA"/>
</dbReference>
<evidence type="ECO:0000313" key="1">
    <source>
        <dbReference type="EMBL" id="ERG90683.1"/>
    </source>
</evidence>
<organism evidence="1 2">
    <name type="scientific">Haloquadratum walsbyi J07HQW1</name>
    <dbReference type="NCBI Taxonomy" id="1238424"/>
    <lineage>
        <taxon>Archaea</taxon>
        <taxon>Methanobacteriati</taxon>
        <taxon>Methanobacteriota</taxon>
        <taxon>Stenosarchaea group</taxon>
        <taxon>Halobacteria</taxon>
        <taxon>Halobacteriales</taxon>
        <taxon>Haloferacaceae</taxon>
        <taxon>Haloquadratum</taxon>
    </lineage>
</organism>
<dbReference type="Proteomes" id="UP000030649">
    <property type="component" value="Unassembled WGS sequence"/>
</dbReference>
<evidence type="ECO:0000313" key="2">
    <source>
        <dbReference type="Proteomes" id="UP000030649"/>
    </source>
</evidence>
<name>U1N2U4_9EURY</name>
<dbReference type="HOGENOM" id="CLU_2504889_0_0_2"/>
<accession>U1N2U4</accession>
<protein>
    <submittedName>
        <fullName evidence="1">Uncharacterized protein</fullName>
    </submittedName>
</protein>
<sequence>MYFTINRHTPLTKSKFHVRDETGTVVVNPTGANIHAEADEWKNQEGIQENSASSPMTEFMFTVINKLSSSDRRVSELSPPTSGVT</sequence>
<proteinExistence type="predicted"/>
<dbReference type="AlphaFoldDB" id="U1N2U4"/>